<evidence type="ECO:0000259" key="7">
    <source>
        <dbReference type="Pfam" id="PF02826"/>
    </source>
</evidence>
<evidence type="ECO:0000259" key="6">
    <source>
        <dbReference type="Pfam" id="PF00389"/>
    </source>
</evidence>
<comment type="subcellular location">
    <subcellularLocation>
        <location evidence="5">Cytoplasm</location>
    </subcellularLocation>
</comment>
<evidence type="ECO:0000259" key="8">
    <source>
        <dbReference type="Pfam" id="PF11890"/>
    </source>
</evidence>
<dbReference type="Pfam" id="PF00389">
    <property type="entry name" value="2-Hacid_dh"/>
    <property type="match status" value="1"/>
</dbReference>
<comment type="similarity">
    <text evidence="5">Belongs to the D-isomer specific 2-hydroxyacid dehydrogenase family. PdxB subfamily.</text>
</comment>
<dbReference type="InterPro" id="IPR006140">
    <property type="entry name" value="D-isomer_DH_NAD-bd"/>
</dbReference>
<sequence>MKIVVDENIPGAVQCFGQFGQVVTRSGRQIGPEDVLDADALIVRSVTKVNQALLNGSSVKFVGSTTIGSDHLEIDYLRAQGVRFCTAPGSNAESVVDYVLSAICRLDGLLEKLLAGGRVGIVGYGNVGKRLGHRLSALGIPWLAYDPLLDPQLYTCLRPLDEVLCSSMLCLHAPLTVSGPFPSVHMLDACALQTMPKNAVLLSAGRGEVVATAELLALIDSRPDIRLALDVWEGEPEFASALAQRCAITTPHIAGYSVDGKKTGLRMVAAELADFLGRDLSLDDGGESPVPVVNCVGDSAAMVIREAVLAVYDVAEDSKRFSEIIHAAERGRQFDLLRKHYPPRRELAYCDLRAANPAMASLLRAVQGGI</sequence>
<dbReference type="Proteomes" id="UP001500392">
    <property type="component" value="Unassembled WGS sequence"/>
</dbReference>
<feature type="binding site" evidence="5">
    <location>
        <position position="230"/>
    </location>
    <ligand>
        <name>NAD(+)</name>
        <dbReference type="ChEBI" id="CHEBI:57540"/>
    </ligand>
</feature>
<feature type="binding site" evidence="5">
    <location>
        <position position="146"/>
    </location>
    <ligand>
        <name>NAD(+)</name>
        <dbReference type="ChEBI" id="CHEBI:57540"/>
    </ligand>
</feature>
<dbReference type="CDD" id="cd12158">
    <property type="entry name" value="ErythrP_dh"/>
    <property type="match status" value="1"/>
</dbReference>
<dbReference type="EMBL" id="BAABDM010000001">
    <property type="protein sequence ID" value="GAA4085377.1"/>
    <property type="molecule type" value="Genomic_DNA"/>
</dbReference>
<dbReference type="EC" id="1.1.1.290" evidence="5"/>
<dbReference type="InterPro" id="IPR024531">
    <property type="entry name" value="Erythronate-4-P_DHase_dimer"/>
</dbReference>
<feature type="active site" evidence="5">
    <location>
        <position position="235"/>
    </location>
</feature>
<dbReference type="Pfam" id="PF11890">
    <property type="entry name" value="DUF3410"/>
    <property type="match status" value="1"/>
</dbReference>
<reference evidence="10" key="1">
    <citation type="journal article" date="2019" name="Int. J. Syst. Evol. Microbiol.">
        <title>The Global Catalogue of Microorganisms (GCM) 10K type strain sequencing project: providing services to taxonomists for standard genome sequencing and annotation.</title>
        <authorList>
            <consortium name="The Broad Institute Genomics Platform"/>
            <consortium name="The Broad Institute Genome Sequencing Center for Infectious Disease"/>
            <person name="Wu L."/>
            <person name="Ma J."/>
        </authorList>
    </citation>
    <scope>NUCLEOTIDE SEQUENCE [LARGE SCALE GENOMIC DNA]</scope>
    <source>
        <strain evidence="10">JCM 17304</strain>
    </source>
</reference>
<keyword evidence="2 5" id="KW-0560">Oxidoreductase</keyword>
<dbReference type="Pfam" id="PF02826">
    <property type="entry name" value="2-Hacid_dh_C"/>
    <property type="match status" value="1"/>
</dbReference>
<gene>
    <name evidence="5 9" type="primary">pdxB</name>
    <name evidence="9" type="ORF">GCM10022414_05210</name>
</gene>
<evidence type="ECO:0000256" key="5">
    <source>
        <dbReference type="HAMAP-Rule" id="MF_01825"/>
    </source>
</evidence>
<dbReference type="InterPro" id="IPR006139">
    <property type="entry name" value="D-isomer_2_OHA_DH_cat_dom"/>
</dbReference>
<dbReference type="HAMAP" id="MF_01825">
    <property type="entry name" value="PdxB"/>
    <property type="match status" value="1"/>
</dbReference>
<comment type="subunit">
    <text evidence="5">Homodimer.</text>
</comment>
<comment type="caution">
    <text evidence="5">Lacks conserved residue(s) required for the propagation of feature annotation.</text>
</comment>
<keyword evidence="10" id="KW-1185">Reference proteome</keyword>
<evidence type="ECO:0000256" key="4">
    <source>
        <dbReference type="ARBA" id="ARBA00023096"/>
    </source>
</evidence>
<dbReference type="SUPFAM" id="SSF52283">
    <property type="entry name" value="Formate/glycerate dehydrogenase catalytic domain-like"/>
    <property type="match status" value="1"/>
</dbReference>
<feature type="domain" description="D-isomer specific 2-hydroxyacid dehydrogenase catalytic" evidence="6">
    <location>
        <begin position="12"/>
        <end position="276"/>
    </location>
</feature>
<feature type="domain" description="Erythronate-4-phosphate dehydrogenase dimerisation" evidence="8">
    <location>
        <begin position="301"/>
        <end position="365"/>
    </location>
</feature>
<proteinExistence type="inferred from homology"/>
<protein>
    <recommendedName>
        <fullName evidence="5">Erythronate-4-phosphate dehydrogenase</fullName>
        <ecNumber evidence="5">1.1.1.290</ecNumber>
    </recommendedName>
</protein>
<feature type="binding site" evidence="5">
    <location>
        <position position="45"/>
    </location>
    <ligand>
        <name>substrate</name>
    </ligand>
</feature>
<accession>A0ABP7WCG6</accession>
<feature type="active site" evidence="5">
    <location>
        <position position="206"/>
    </location>
</feature>
<dbReference type="InterPro" id="IPR050223">
    <property type="entry name" value="D-isomer_2-hydroxyacid_DH"/>
</dbReference>
<feature type="binding site" evidence="5">
    <location>
        <position position="255"/>
    </location>
    <ligand>
        <name>NAD(+)</name>
        <dbReference type="ChEBI" id="CHEBI:57540"/>
    </ligand>
</feature>
<keyword evidence="1 5" id="KW-0963">Cytoplasm</keyword>
<name>A0ABP7WCG6_9GAMM</name>
<dbReference type="InterPro" id="IPR038251">
    <property type="entry name" value="PdxB_dimer_sf"/>
</dbReference>
<dbReference type="Gene3D" id="3.40.50.720">
    <property type="entry name" value="NAD(P)-binding Rossmann-like Domain"/>
    <property type="match status" value="2"/>
</dbReference>
<dbReference type="PANTHER" id="PTHR10996">
    <property type="entry name" value="2-HYDROXYACID DEHYDROGENASE-RELATED"/>
    <property type="match status" value="1"/>
</dbReference>
<organism evidence="9 10">
    <name type="scientific">Zhongshania borealis</name>
    <dbReference type="NCBI Taxonomy" id="889488"/>
    <lineage>
        <taxon>Bacteria</taxon>
        <taxon>Pseudomonadati</taxon>
        <taxon>Pseudomonadota</taxon>
        <taxon>Gammaproteobacteria</taxon>
        <taxon>Cellvibrionales</taxon>
        <taxon>Spongiibacteraceae</taxon>
        <taxon>Zhongshania</taxon>
    </lineage>
</organism>
<dbReference type="InterPro" id="IPR020921">
    <property type="entry name" value="Erythronate-4-P_DHase"/>
</dbReference>
<feature type="domain" description="D-isomer specific 2-hydroxyacid dehydrogenase NAD-binding" evidence="7">
    <location>
        <begin position="111"/>
        <end position="254"/>
    </location>
</feature>
<evidence type="ECO:0000256" key="1">
    <source>
        <dbReference type="ARBA" id="ARBA00022490"/>
    </source>
</evidence>
<keyword evidence="4 5" id="KW-0664">Pyridoxine biosynthesis</keyword>
<comment type="catalytic activity">
    <reaction evidence="5">
        <text>4-phospho-D-erythronate + NAD(+) = (R)-3-hydroxy-2-oxo-4-phosphooxybutanoate + NADH + H(+)</text>
        <dbReference type="Rhea" id="RHEA:18829"/>
        <dbReference type="ChEBI" id="CHEBI:15378"/>
        <dbReference type="ChEBI" id="CHEBI:57540"/>
        <dbReference type="ChEBI" id="CHEBI:57945"/>
        <dbReference type="ChEBI" id="CHEBI:58538"/>
        <dbReference type="ChEBI" id="CHEBI:58766"/>
        <dbReference type="EC" id="1.1.1.290"/>
    </reaction>
</comment>
<evidence type="ECO:0000313" key="10">
    <source>
        <dbReference type="Proteomes" id="UP001500392"/>
    </source>
</evidence>
<dbReference type="InterPro" id="IPR036291">
    <property type="entry name" value="NAD(P)-bd_dom_sf"/>
</dbReference>
<evidence type="ECO:0000256" key="3">
    <source>
        <dbReference type="ARBA" id="ARBA00023027"/>
    </source>
</evidence>
<comment type="function">
    <text evidence="5">Catalyzes the oxidation of erythronate-4-phosphate to 3-hydroxy-2-oxo-4-phosphonooxybutanoate.</text>
</comment>
<feature type="binding site" evidence="5">
    <location>
        <position position="66"/>
    </location>
    <ligand>
        <name>substrate</name>
    </ligand>
</feature>
<comment type="pathway">
    <text evidence="5">Cofactor biosynthesis; pyridoxine 5'-phosphate biosynthesis; pyridoxine 5'-phosphate from D-erythrose 4-phosphate: step 2/5.</text>
</comment>
<feature type="active site" description="Proton donor" evidence="5">
    <location>
        <position position="252"/>
    </location>
</feature>
<keyword evidence="3 5" id="KW-0520">NAD</keyword>
<dbReference type="SUPFAM" id="SSF51735">
    <property type="entry name" value="NAD(P)-binding Rossmann-fold domains"/>
    <property type="match status" value="1"/>
</dbReference>
<evidence type="ECO:0000313" key="9">
    <source>
        <dbReference type="EMBL" id="GAA4085377.1"/>
    </source>
</evidence>
<evidence type="ECO:0000256" key="2">
    <source>
        <dbReference type="ARBA" id="ARBA00023002"/>
    </source>
</evidence>
<comment type="caution">
    <text evidence="9">The sequence shown here is derived from an EMBL/GenBank/DDBJ whole genome shotgun (WGS) entry which is preliminary data.</text>
</comment>
<dbReference type="Gene3D" id="3.30.1370.170">
    <property type="match status" value="1"/>
</dbReference>
<feature type="binding site" evidence="5">
    <location>
        <position position="256"/>
    </location>
    <ligand>
        <name>substrate</name>
    </ligand>
</feature>